<dbReference type="PANTHER" id="PTHR24171:SF8">
    <property type="entry name" value="BRCA1-ASSOCIATED RING DOMAIN PROTEIN 1"/>
    <property type="match status" value="1"/>
</dbReference>
<dbReference type="PROSITE" id="PS50088">
    <property type="entry name" value="ANK_REPEAT"/>
    <property type="match status" value="3"/>
</dbReference>
<dbReference type="Proteomes" id="UP001515480">
    <property type="component" value="Unassembled WGS sequence"/>
</dbReference>
<sequence length="267" mass="28289">MAPPEEELLLAARAGEAETVARLLADGVDPDCANHHNMTPLHEACRRGHAATARLLLAARAATETRDSTGEWTALHHAAAEGHEELARLLLRASASVDARDNVGDTPLHEAVRHAHLGVVEELLRARASVLACGHVRRSPLRLAALAAEAAARGGAGAAEALLRRLQRAAEEETARGEAALASEIAEQLVDAALRRAHPPPPAPAPLEVGAEVELHSLAATELNGATGVVLGVMNEKGRMPVRLDPPHFRDILLKPCNLKRNVFVES</sequence>
<comment type="caution">
    <text evidence="4">The sequence shown here is derived from an EMBL/GenBank/DDBJ whole genome shotgun (WGS) entry which is preliminary data.</text>
</comment>
<dbReference type="PROSITE" id="PS50297">
    <property type="entry name" value="ANK_REP_REGION"/>
    <property type="match status" value="3"/>
</dbReference>
<reference evidence="4 5" key="1">
    <citation type="journal article" date="2024" name="Science">
        <title>Giant polyketide synthase enzymes in the biosynthesis of giant marine polyether toxins.</title>
        <authorList>
            <person name="Fallon T.R."/>
            <person name="Shende V.V."/>
            <person name="Wierzbicki I.H."/>
            <person name="Pendleton A.L."/>
            <person name="Watervoot N.F."/>
            <person name="Auber R.P."/>
            <person name="Gonzalez D.J."/>
            <person name="Wisecaver J.H."/>
            <person name="Moore B.S."/>
        </authorList>
    </citation>
    <scope>NUCLEOTIDE SEQUENCE [LARGE SCALE GENOMIC DNA]</scope>
    <source>
        <strain evidence="4 5">12B1</strain>
    </source>
</reference>
<keyword evidence="2 3" id="KW-0040">ANK repeat</keyword>
<gene>
    <name evidence="4" type="ORF">AB1Y20_003062</name>
</gene>
<dbReference type="Pfam" id="PF12796">
    <property type="entry name" value="Ank_2"/>
    <property type="match status" value="1"/>
</dbReference>
<keyword evidence="1" id="KW-0677">Repeat</keyword>
<organism evidence="4 5">
    <name type="scientific">Prymnesium parvum</name>
    <name type="common">Toxic golden alga</name>
    <dbReference type="NCBI Taxonomy" id="97485"/>
    <lineage>
        <taxon>Eukaryota</taxon>
        <taxon>Haptista</taxon>
        <taxon>Haptophyta</taxon>
        <taxon>Prymnesiophyceae</taxon>
        <taxon>Prymnesiales</taxon>
        <taxon>Prymnesiaceae</taxon>
        <taxon>Prymnesium</taxon>
    </lineage>
</organism>
<dbReference type="AlphaFoldDB" id="A0AB34JBF7"/>
<dbReference type="GO" id="GO:0085020">
    <property type="term" value="P:protein K6-linked ubiquitination"/>
    <property type="evidence" value="ECO:0007669"/>
    <property type="project" value="TreeGrafter"/>
</dbReference>
<protein>
    <submittedName>
        <fullName evidence="4">Uncharacterized protein</fullName>
    </submittedName>
</protein>
<proteinExistence type="predicted"/>
<feature type="repeat" description="ANK" evidence="3">
    <location>
        <begin position="36"/>
        <end position="68"/>
    </location>
</feature>
<feature type="repeat" description="ANK" evidence="3">
    <location>
        <begin position="103"/>
        <end position="135"/>
    </location>
</feature>
<dbReference type="Gene3D" id="1.25.40.20">
    <property type="entry name" value="Ankyrin repeat-containing domain"/>
    <property type="match status" value="2"/>
</dbReference>
<dbReference type="GO" id="GO:0004842">
    <property type="term" value="F:ubiquitin-protein transferase activity"/>
    <property type="evidence" value="ECO:0007669"/>
    <property type="project" value="TreeGrafter"/>
</dbReference>
<dbReference type="EMBL" id="JBGBPQ010000010">
    <property type="protein sequence ID" value="KAL1518778.1"/>
    <property type="molecule type" value="Genomic_DNA"/>
</dbReference>
<evidence type="ECO:0000313" key="4">
    <source>
        <dbReference type="EMBL" id="KAL1518778.1"/>
    </source>
</evidence>
<dbReference type="SMART" id="SM00248">
    <property type="entry name" value="ANK"/>
    <property type="match status" value="3"/>
</dbReference>
<dbReference type="Pfam" id="PF00023">
    <property type="entry name" value="Ank"/>
    <property type="match status" value="1"/>
</dbReference>
<accession>A0AB34JBF7</accession>
<dbReference type="SUPFAM" id="SSF48403">
    <property type="entry name" value="Ankyrin repeat"/>
    <property type="match status" value="1"/>
</dbReference>
<keyword evidence="5" id="KW-1185">Reference proteome</keyword>
<evidence type="ECO:0000313" key="5">
    <source>
        <dbReference type="Proteomes" id="UP001515480"/>
    </source>
</evidence>
<evidence type="ECO:0000256" key="3">
    <source>
        <dbReference type="PROSITE-ProRule" id="PRU00023"/>
    </source>
</evidence>
<dbReference type="PANTHER" id="PTHR24171">
    <property type="entry name" value="ANKYRIN REPEAT DOMAIN-CONTAINING PROTEIN 39-RELATED"/>
    <property type="match status" value="1"/>
</dbReference>
<evidence type="ECO:0000256" key="1">
    <source>
        <dbReference type="ARBA" id="ARBA00022737"/>
    </source>
</evidence>
<feature type="repeat" description="ANK" evidence="3">
    <location>
        <begin position="70"/>
        <end position="102"/>
    </location>
</feature>
<evidence type="ECO:0000256" key="2">
    <source>
        <dbReference type="ARBA" id="ARBA00023043"/>
    </source>
</evidence>
<dbReference type="InterPro" id="IPR002110">
    <property type="entry name" value="Ankyrin_rpt"/>
</dbReference>
<name>A0AB34JBF7_PRYPA</name>
<dbReference type="InterPro" id="IPR036770">
    <property type="entry name" value="Ankyrin_rpt-contain_sf"/>
</dbReference>